<dbReference type="Proteomes" id="UP000612055">
    <property type="component" value="Unassembled WGS sequence"/>
</dbReference>
<evidence type="ECO:0000313" key="3">
    <source>
        <dbReference type="Proteomes" id="UP000612055"/>
    </source>
</evidence>
<organism evidence="2 3">
    <name type="scientific">Edaphochlamys debaryana</name>
    <dbReference type="NCBI Taxonomy" id="47281"/>
    <lineage>
        <taxon>Eukaryota</taxon>
        <taxon>Viridiplantae</taxon>
        <taxon>Chlorophyta</taxon>
        <taxon>core chlorophytes</taxon>
        <taxon>Chlorophyceae</taxon>
        <taxon>CS clade</taxon>
        <taxon>Chlamydomonadales</taxon>
        <taxon>Chlamydomonadales incertae sedis</taxon>
        <taxon>Edaphochlamys</taxon>
    </lineage>
</organism>
<reference evidence="2" key="1">
    <citation type="journal article" date="2020" name="bioRxiv">
        <title>Comparative genomics of Chlamydomonas.</title>
        <authorList>
            <person name="Craig R.J."/>
            <person name="Hasan A.R."/>
            <person name="Ness R.W."/>
            <person name="Keightley P.D."/>
        </authorList>
    </citation>
    <scope>NUCLEOTIDE SEQUENCE</scope>
    <source>
        <strain evidence="2">CCAP 11/70</strain>
    </source>
</reference>
<dbReference type="SUPFAM" id="SSF52058">
    <property type="entry name" value="L domain-like"/>
    <property type="match status" value="1"/>
</dbReference>
<keyword evidence="3" id="KW-1185">Reference proteome</keyword>
<protein>
    <submittedName>
        <fullName evidence="2">Uncharacterized protein</fullName>
    </submittedName>
</protein>
<gene>
    <name evidence="2" type="ORF">HYH03_018222</name>
</gene>
<name>A0A836BPR9_9CHLO</name>
<evidence type="ECO:0000256" key="1">
    <source>
        <dbReference type="ARBA" id="ARBA00004430"/>
    </source>
</evidence>
<dbReference type="EMBL" id="JAEHOE010000198">
    <property type="protein sequence ID" value="KAG2482878.1"/>
    <property type="molecule type" value="Genomic_DNA"/>
</dbReference>
<dbReference type="InterPro" id="IPR032675">
    <property type="entry name" value="LRR_dom_sf"/>
</dbReference>
<proteinExistence type="predicted"/>
<dbReference type="AlphaFoldDB" id="A0A836BPR9"/>
<comment type="subcellular location">
    <subcellularLocation>
        <location evidence="1">Cytoplasm</location>
        <location evidence="1">Cytoskeleton</location>
        <location evidence="1">Cilium axoneme</location>
    </subcellularLocation>
</comment>
<dbReference type="GO" id="GO:0005930">
    <property type="term" value="C:axoneme"/>
    <property type="evidence" value="ECO:0007669"/>
    <property type="project" value="UniProtKB-SubCell"/>
</dbReference>
<accession>A0A836BPR9</accession>
<comment type="caution">
    <text evidence="2">The sequence shown here is derived from an EMBL/GenBank/DDBJ whole genome shotgun (WGS) entry which is preliminary data.</text>
</comment>
<dbReference type="Gene3D" id="3.80.10.10">
    <property type="entry name" value="Ribonuclease Inhibitor"/>
    <property type="match status" value="1"/>
</dbReference>
<evidence type="ECO:0000313" key="2">
    <source>
        <dbReference type="EMBL" id="KAG2482878.1"/>
    </source>
</evidence>
<sequence>MYGVYRADYPPLPPALTAGLRRATQLRHLRLDCKLNNAAAVADIAGLTGLESLSVGLVREEALLRRLLRPLTALTSFTADVVPVVNSGSVEGLAELTELSLGITDLDVTALSHLPHLTKLRCSGLVAPAGGAAAGAAAPEGGWPLPPELRDLSLLCQEPQELPRPLRGPPNGSVAGSVGFYLHTDAHILPSGELLPQAEAALCGAAGALGQLMAPAVCTVGVTVMKGDHLGTLLRPVGGAAEAGAGRRNHTPWLEALGAMRPSGLVLAGVALSHQDLNSISRMASLTALDLRPPCAFPASALCTLLALPALKELSIDCSSWVVGAGPGAAVREPPEARGVLLSLCCDKAGPRPKIKLYHSRSLPEGAVSGLAAMVTALQAGFEALGVEDRAQLSLAPV</sequence>